<sequence length="157" mass="17641">MKFASKEDIAAPIDAVFAMVSDFDSFERAAMRRGAEVQRTDNMRVPGVGMAWRAKFMLRGRERKMGVTLSTYDPPNQLVFDGTSPNIEGQMVIDLVALSRQRTRMSVSLKLTPKTLAARLLIQSLKLARSNLTRKFHLRVADFAKDIEDRHGGNRTG</sequence>
<dbReference type="EMBL" id="JBHUDD010000058">
    <property type="protein sequence ID" value="MFD1509991.1"/>
    <property type="molecule type" value="Genomic_DNA"/>
</dbReference>
<organism evidence="1 2">
    <name type="scientific">Lacimonas salitolerans</name>
    <dbReference type="NCBI Taxonomy" id="1323750"/>
    <lineage>
        <taxon>Bacteria</taxon>
        <taxon>Pseudomonadati</taxon>
        <taxon>Pseudomonadota</taxon>
        <taxon>Alphaproteobacteria</taxon>
        <taxon>Rhodobacterales</taxon>
        <taxon>Paracoccaceae</taxon>
        <taxon>Lacimonas</taxon>
    </lineage>
</organism>
<dbReference type="Pfam" id="PF10604">
    <property type="entry name" value="Polyketide_cyc2"/>
    <property type="match status" value="1"/>
</dbReference>
<dbReference type="SUPFAM" id="SSF55961">
    <property type="entry name" value="Bet v1-like"/>
    <property type="match status" value="1"/>
</dbReference>
<protein>
    <submittedName>
        <fullName evidence="1">SRPBCC family protein</fullName>
    </submittedName>
</protein>
<name>A0ABW4EHG8_9RHOB</name>
<keyword evidence="2" id="KW-1185">Reference proteome</keyword>
<reference evidence="2" key="1">
    <citation type="journal article" date="2019" name="Int. J. Syst. Evol. Microbiol.">
        <title>The Global Catalogue of Microorganisms (GCM) 10K type strain sequencing project: providing services to taxonomists for standard genome sequencing and annotation.</title>
        <authorList>
            <consortium name="The Broad Institute Genomics Platform"/>
            <consortium name="The Broad Institute Genome Sequencing Center for Infectious Disease"/>
            <person name="Wu L."/>
            <person name="Ma J."/>
        </authorList>
    </citation>
    <scope>NUCLEOTIDE SEQUENCE [LARGE SCALE GENOMIC DNA]</scope>
    <source>
        <strain evidence="2">CGMCC 1.12477</strain>
    </source>
</reference>
<dbReference type="CDD" id="cd07812">
    <property type="entry name" value="SRPBCC"/>
    <property type="match status" value="1"/>
</dbReference>
<gene>
    <name evidence="1" type="ORF">ACFTOW_11320</name>
</gene>
<dbReference type="Gene3D" id="3.30.530.20">
    <property type="match status" value="1"/>
</dbReference>
<dbReference type="InterPro" id="IPR019587">
    <property type="entry name" value="Polyketide_cyclase/dehydratase"/>
</dbReference>
<evidence type="ECO:0000313" key="2">
    <source>
        <dbReference type="Proteomes" id="UP001597186"/>
    </source>
</evidence>
<dbReference type="InterPro" id="IPR023393">
    <property type="entry name" value="START-like_dom_sf"/>
</dbReference>
<evidence type="ECO:0000313" key="1">
    <source>
        <dbReference type="EMBL" id="MFD1509991.1"/>
    </source>
</evidence>
<comment type="caution">
    <text evidence="1">The sequence shown here is derived from an EMBL/GenBank/DDBJ whole genome shotgun (WGS) entry which is preliminary data.</text>
</comment>
<dbReference type="Proteomes" id="UP001597186">
    <property type="component" value="Unassembled WGS sequence"/>
</dbReference>
<proteinExistence type="predicted"/>
<accession>A0ABW4EHG8</accession>
<dbReference type="RefSeq" id="WP_379915703.1">
    <property type="nucleotide sequence ID" value="NZ_JBHUDD010000058.1"/>
</dbReference>